<dbReference type="EMBL" id="GBRH01233931">
    <property type="protein sequence ID" value="JAD63964.1"/>
    <property type="molecule type" value="Transcribed_RNA"/>
</dbReference>
<organism evidence="2">
    <name type="scientific">Arundo donax</name>
    <name type="common">Giant reed</name>
    <name type="synonym">Donax arundinaceus</name>
    <dbReference type="NCBI Taxonomy" id="35708"/>
    <lineage>
        <taxon>Eukaryota</taxon>
        <taxon>Viridiplantae</taxon>
        <taxon>Streptophyta</taxon>
        <taxon>Embryophyta</taxon>
        <taxon>Tracheophyta</taxon>
        <taxon>Spermatophyta</taxon>
        <taxon>Magnoliopsida</taxon>
        <taxon>Liliopsida</taxon>
        <taxon>Poales</taxon>
        <taxon>Poaceae</taxon>
        <taxon>PACMAD clade</taxon>
        <taxon>Arundinoideae</taxon>
        <taxon>Arundineae</taxon>
        <taxon>Arundo</taxon>
    </lineage>
</organism>
<feature type="transmembrane region" description="Helical" evidence="1">
    <location>
        <begin position="47"/>
        <end position="67"/>
    </location>
</feature>
<protein>
    <submittedName>
        <fullName evidence="2">Uncharacterized protein</fullName>
    </submittedName>
</protein>
<keyword evidence="1" id="KW-1133">Transmembrane helix</keyword>
<sequence length="68" mass="7823">MEEEHRVIRHEDAGEVEGDNFNKQPRALATRSSFDYLISCLDGLNNSYLVIVVSMFHFFLAGTMHFCL</sequence>
<evidence type="ECO:0000256" key="1">
    <source>
        <dbReference type="SAM" id="Phobius"/>
    </source>
</evidence>
<reference evidence="2" key="1">
    <citation type="submission" date="2014-09" db="EMBL/GenBank/DDBJ databases">
        <authorList>
            <person name="Magalhaes I.L.F."/>
            <person name="Oliveira U."/>
            <person name="Santos F.R."/>
            <person name="Vidigal T.H.D.A."/>
            <person name="Brescovit A.D."/>
            <person name="Santos A.J."/>
        </authorList>
    </citation>
    <scope>NUCLEOTIDE SEQUENCE</scope>
    <source>
        <tissue evidence="2">Shoot tissue taken approximately 20 cm above the soil surface</tissue>
    </source>
</reference>
<proteinExistence type="predicted"/>
<accession>A0A0A9BJ10</accession>
<reference evidence="2" key="2">
    <citation type="journal article" date="2015" name="Data Brief">
        <title>Shoot transcriptome of the giant reed, Arundo donax.</title>
        <authorList>
            <person name="Barrero R.A."/>
            <person name="Guerrero F.D."/>
            <person name="Moolhuijzen P."/>
            <person name="Goolsby J.A."/>
            <person name="Tidwell J."/>
            <person name="Bellgard S.E."/>
            <person name="Bellgard M.I."/>
        </authorList>
    </citation>
    <scope>NUCLEOTIDE SEQUENCE</scope>
    <source>
        <tissue evidence="2">Shoot tissue taken approximately 20 cm above the soil surface</tissue>
    </source>
</reference>
<evidence type="ECO:0000313" key="2">
    <source>
        <dbReference type="EMBL" id="JAD63964.1"/>
    </source>
</evidence>
<keyword evidence="1" id="KW-0472">Membrane</keyword>
<name>A0A0A9BJ10_ARUDO</name>
<keyword evidence="1" id="KW-0812">Transmembrane</keyword>
<dbReference type="AlphaFoldDB" id="A0A0A9BJ10"/>